<evidence type="ECO:0000256" key="7">
    <source>
        <dbReference type="SAM" id="Phobius"/>
    </source>
</evidence>
<proteinExistence type="inferred from homology"/>
<protein>
    <submittedName>
        <fullName evidence="8">NCS2 family permease</fullName>
    </submittedName>
</protein>
<dbReference type="Pfam" id="PF00860">
    <property type="entry name" value="Xan_ur_permease"/>
    <property type="match status" value="1"/>
</dbReference>
<feature type="transmembrane region" description="Helical" evidence="7">
    <location>
        <begin position="181"/>
        <end position="199"/>
    </location>
</feature>
<reference evidence="8 9" key="1">
    <citation type="submission" date="2023-06" db="EMBL/GenBank/DDBJ databases">
        <title>Draft genome sequence of Novosphingobium sp. strain IK01.</title>
        <authorList>
            <person name="Hatamoto M."/>
            <person name="Ikarashi T."/>
            <person name="Yamaguchi T."/>
        </authorList>
    </citation>
    <scope>NUCLEOTIDE SEQUENCE [LARGE SCALE GENOMIC DNA]</scope>
    <source>
        <strain evidence="8 9">IK01</strain>
    </source>
</reference>
<comment type="subcellular location">
    <subcellularLocation>
        <location evidence="1">Endomembrane system</location>
        <topology evidence="1">Multi-pass membrane protein</topology>
    </subcellularLocation>
</comment>
<dbReference type="EMBL" id="BTFW01000001">
    <property type="protein sequence ID" value="GMM61385.1"/>
    <property type="molecule type" value="Genomic_DNA"/>
</dbReference>
<feature type="transmembrane region" description="Helical" evidence="7">
    <location>
        <begin position="108"/>
        <end position="132"/>
    </location>
</feature>
<feature type="transmembrane region" description="Helical" evidence="7">
    <location>
        <begin position="33"/>
        <end position="53"/>
    </location>
</feature>
<keyword evidence="3" id="KW-0813">Transport</keyword>
<comment type="caution">
    <text evidence="8">The sequence shown here is derived from an EMBL/GenBank/DDBJ whole genome shotgun (WGS) entry which is preliminary data.</text>
</comment>
<dbReference type="InterPro" id="IPR045018">
    <property type="entry name" value="Azg-like"/>
</dbReference>
<feature type="transmembrane region" description="Helical" evidence="7">
    <location>
        <begin position="65"/>
        <end position="88"/>
    </location>
</feature>
<dbReference type="Proteomes" id="UP001187221">
    <property type="component" value="Unassembled WGS sequence"/>
</dbReference>
<evidence type="ECO:0000256" key="1">
    <source>
        <dbReference type="ARBA" id="ARBA00004127"/>
    </source>
</evidence>
<feature type="transmembrane region" description="Helical" evidence="7">
    <location>
        <begin position="365"/>
        <end position="383"/>
    </location>
</feature>
<evidence type="ECO:0000256" key="6">
    <source>
        <dbReference type="ARBA" id="ARBA00023136"/>
    </source>
</evidence>
<feature type="transmembrane region" description="Helical" evidence="7">
    <location>
        <begin position="144"/>
        <end position="161"/>
    </location>
</feature>
<evidence type="ECO:0000256" key="2">
    <source>
        <dbReference type="ARBA" id="ARBA00005697"/>
    </source>
</evidence>
<feature type="transmembrane region" description="Helical" evidence="7">
    <location>
        <begin position="403"/>
        <end position="429"/>
    </location>
</feature>
<evidence type="ECO:0000256" key="5">
    <source>
        <dbReference type="ARBA" id="ARBA00022989"/>
    </source>
</evidence>
<accession>A0ABQ6P947</accession>
<dbReference type="PANTHER" id="PTHR43337">
    <property type="entry name" value="XANTHINE/URACIL PERMEASE C887.17-RELATED"/>
    <property type="match status" value="1"/>
</dbReference>
<gene>
    <name evidence="8" type="ORF">NUTIK01_21620</name>
</gene>
<keyword evidence="9" id="KW-1185">Reference proteome</keyword>
<sequence length="457" mass="45921">MSGAGSPASALAGLIERRFALHARGTTPAREMIAGLTTFLAAAYLIVVIPSLLASGGMDRAAATVGVIVLIAAGSIAMALYANLPFIVGPGIGGSAILGVTLAQVEHVPWTTGLGIAMLSGVAFVVLTLTGARGMVVRIIPPQIKLGLGASIGLFIALLGLRDAGMVAVDVKRHAFALGDFSQPGPVIALIGLAVAIALQTRRVPGAILAGIVVAALAGVPLGLTSLKGSLAQPASFLPASPLPVMGKVDLAGALTLAALPYMFTFFAAEFFSTLGTTLAIGAKAGLTDEDGNLPGIEKPFLIDSLAATLGPLVGVPGGTALVESAAGVEAGGRTGLTTLTAAGLFLLALLAMPLAMAIPRQATAPALILIGIAMLGTIRTAARSSSETDGITDMFAPMAMMLLTLISNSFGTGIAGGLLVHVLVQLLAGRWREIPPGLFILTLPLGYYFYGAATAH</sequence>
<keyword evidence="4 7" id="KW-0812">Transmembrane</keyword>
<evidence type="ECO:0000313" key="8">
    <source>
        <dbReference type="EMBL" id="GMM61385.1"/>
    </source>
</evidence>
<evidence type="ECO:0000256" key="3">
    <source>
        <dbReference type="ARBA" id="ARBA00022448"/>
    </source>
</evidence>
<feature type="transmembrane region" description="Helical" evidence="7">
    <location>
        <begin position="206"/>
        <end position="231"/>
    </location>
</feature>
<keyword evidence="6 7" id="KW-0472">Membrane</keyword>
<dbReference type="RefSeq" id="WP_317975072.1">
    <property type="nucleotide sequence ID" value="NZ_BTFW01000001.1"/>
</dbReference>
<dbReference type="InterPro" id="IPR006043">
    <property type="entry name" value="NCS2"/>
</dbReference>
<feature type="transmembrane region" description="Helical" evidence="7">
    <location>
        <begin position="340"/>
        <end position="359"/>
    </location>
</feature>
<evidence type="ECO:0000256" key="4">
    <source>
        <dbReference type="ARBA" id="ARBA00022692"/>
    </source>
</evidence>
<comment type="similarity">
    <text evidence="2">Belongs to the nucleobase:cation symporter-2 (NCS2) (TC 2.A.40) family. Azg-like subfamily.</text>
</comment>
<dbReference type="PANTHER" id="PTHR43337:SF1">
    <property type="entry name" value="XANTHINE_URACIL PERMEASE C887.17-RELATED"/>
    <property type="match status" value="1"/>
</dbReference>
<keyword evidence="5 7" id="KW-1133">Transmembrane helix</keyword>
<feature type="transmembrane region" description="Helical" evidence="7">
    <location>
        <begin position="435"/>
        <end position="454"/>
    </location>
</feature>
<name>A0ABQ6P947_9SPHN</name>
<evidence type="ECO:0000313" key="9">
    <source>
        <dbReference type="Proteomes" id="UP001187221"/>
    </source>
</evidence>
<feature type="transmembrane region" description="Helical" evidence="7">
    <location>
        <begin position="251"/>
        <end position="272"/>
    </location>
</feature>
<organism evidence="8 9">
    <name type="scientific">Novosphingobium pituita</name>
    <dbReference type="NCBI Taxonomy" id="3056842"/>
    <lineage>
        <taxon>Bacteria</taxon>
        <taxon>Pseudomonadati</taxon>
        <taxon>Pseudomonadota</taxon>
        <taxon>Alphaproteobacteria</taxon>
        <taxon>Sphingomonadales</taxon>
        <taxon>Sphingomonadaceae</taxon>
        <taxon>Novosphingobium</taxon>
    </lineage>
</organism>